<protein>
    <submittedName>
        <fullName evidence="1">Uncharacterized protein</fullName>
    </submittedName>
</protein>
<accession>A0A075G677</accession>
<sequence length="113" mass="12582">MTDEPSVALLGSRWVAQREPAMVTKPETSAQTSACCHDGITIGRMGRRPMLSTGGSPSSRTPIRLSCFRWRFNERKQALRFLPSLPLTCHESSSSPWLPRTKCLLQMTSSSSR</sequence>
<name>A0A075G677_9EURY</name>
<proteinExistence type="predicted"/>
<dbReference type="AlphaFoldDB" id="A0A075G677"/>
<organism evidence="1">
    <name type="scientific">uncultured marine group II/III euryarchaeote KM3_105_H04</name>
    <dbReference type="NCBI Taxonomy" id="1457848"/>
    <lineage>
        <taxon>Archaea</taxon>
        <taxon>Methanobacteriati</taxon>
        <taxon>Methanobacteriota</taxon>
        <taxon>environmental samples</taxon>
    </lineage>
</organism>
<dbReference type="EMBL" id="KF900555">
    <property type="protein sequence ID" value="AIE99128.1"/>
    <property type="molecule type" value="Genomic_DNA"/>
</dbReference>
<reference evidence="1" key="1">
    <citation type="journal article" date="2014" name="Genome Biol. Evol.">
        <title>Pangenome evidence for extensive interdomain horizontal transfer affecting lineage core and shell genes in uncultured planktonic thaumarchaeota and euryarchaeota.</title>
        <authorList>
            <person name="Deschamps P."/>
            <person name="Zivanovic Y."/>
            <person name="Moreira D."/>
            <person name="Rodriguez-Valera F."/>
            <person name="Lopez-Garcia P."/>
        </authorList>
    </citation>
    <scope>NUCLEOTIDE SEQUENCE</scope>
</reference>
<evidence type="ECO:0000313" key="1">
    <source>
        <dbReference type="EMBL" id="AIE99128.1"/>
    </source>
</evidence>